<organism evidence="28 29">
    <name type="scientific">Paenibacillus contaminans</name>
    <dbReference type="NCBI Taxonomy" id="450362"/>
    <lineage>
        <taxon>Bacteria</taxon>
        <taxon>Bacillati</taxon>
        <taxon>Bacillota</taxon>
        <taxon>Bacilli</taxon>
        <taxon>Bacillales</taxon>
        <taxon>Paenibacillaceae</taxon>
        <taxon>Paenibacillus</taxon>
    </lineage>
</organism>
<dbReference type="Pfam" id="PF00989">
    <property type="entry name" value="PAS"/>
    <property type="match status" value="1"/>
</dbReference>
<accession>A0A329MJK7</accession>
<dbReference type="GO" id="GO:0005886">
    <property type="term" value="C:plasma membrane"/>
    <property type="evidence" value="ECO:0007669"/>
    <property type="project" value="UniProtKB-SubCell"/>
</dbReference>
<evidence type="ECO:0000259" key="25">
    <source>
        <dbReference type="PROSITE" id="PS50113"/>
    </source>
</evidence>
<dbReference type="PROSITE" id="PS50885">
    <property type="entry name" value="HAMP"/>
    <property type="match status" value="1"/>
</dbReference>
<feature type="domain" description="PAC" evidence="25">
    <location>
        <begin position="439"/>
        <end position="491"/>
    </location>
</feature>
<dbReference type="Pfam" id="PF01627">
    <property type="entry name" value="Hpt"/>
    <property type="match status" value="1"/>
</dbReference>
<comment type="subcellular location">
    <subcellularLocation>
        <location evidence="2">Cell membrane</location>
        <topology evidence="2">Multi-pass membrane protein</topology>
    </subcellularLocation>
</comment>
<dbReference type="PANTHER" id="PTHR45339">
    <property type="entry name" value="HYBRID SIGNAL TRANSDUCTION HISTIDINE KINASE J"/>
    <property type="match status" value="1"/>
</dbReference>
<dbReference type="PRINTS" id="PR00344">
    <property type="entry name" value="BCTRLSENSOR"/>
</dbReference>
<dbReference type="PROSITE" id="PS50113">
    <property type="entry name" value="PAC"/>
    <property type="match status" value="1"/>
</dbReference>
<evidence type="ECO:0000256" key="15">
    <source>
        <dbReference type="ARBA" id="ARBA00064003"/>
    </source>
</evidence>
<keyword evidence="5" id="KW-1003">Cell membrane</keyword>
<dbReference type="InterPro" id="IPR036097">
    <property type="entry name" value="HisK_dim/P_sf"/>
</dbReference>
<dbReference type="SUPFAM" id="SSF52172">
    <property type="entry name" value="CheY-like"/>
    <property type="match status" value="2"/>
</dbReference>
<keyword evidence="20" id="KW-0175">Coiled coil</keyword>
<evidence type="ECO:0000259" key="22">
    <source>
        <dbReference type="PROSITE" id="PS50109"/>
    </source>
</evidence>
<keyword evidence="6 19" id="KW-0597">Phosphoprotein</keyword>
<dbReference type="SUPFAM" id="SSF47384">
    <property type="entry name" value="Homodimeric domain of signal transducing histidine kinase"/>
    <property type="match status" value="1"/>
</dbReference>
<dbReference type="OrthoDB" id="9809348at2"/>
<dbReference type="Pfam" id="PF00512">
    <property type="entry name" value="HisKA"/>
    <property type="match status" value="1"/>
</dbReference>
<dbReference type="NCBIfam" id="TIGR00229">
    <property type="entry name" value="sensory_box"/>
    <property type="match status" value="1"/>
</dbReference>
<dbReference type="SMART" id="SM00387">
    <property type="entry name" value="HATPase_c"/>
    <property type="match status" value="1"/>
</dbReference>
<evidence type="ECO:0000259" key="26">
    <source>
        <dbReference type="PROSITE" id="PS50885"/>
    </source>
</evidence>
<evidence type="ECO:0000256" key="5">
    <source>
        <dbReference type="ARBA" id="ARBA00022475"/>
    </source>
</evidence>
<dbReference type="EMBL" id="QMFB01000009">
    <property type="protein sequence ID" value="RAV20141.1"/>
    <property type="molecule type" value="Genomic_DNA"/>
</dbReference>
<dbReference type="Pfam" id="PF00672">
    <property type="entry name" value="HAMP"/>
    <property type="match status" value="1"/>
</dbReference>
<gene>
    <name evidence="28" type="ORF">DQG23_16865</name>
</gene>
<evidence type="ECO:0000256" key="3">
    <source>
        <dbReference type="ARBA" id="ARBA00006402"/>
    </source>
</evidence>
<evidence type="ECO:0000256" key="19">
    <source>
        <dbReference type="PROSITE-ProRule" id="PRU00169"/>
    </source>
</evidence>
<dbReference type="InterPro" id="IPR033479">
    <property type="entry name" value="dCache_1"/>
</dbReference>
<comment type="similarity">
    <text evidence="3">In the N-terminal section; belongs to the phytochrome family.</text>
</comment>
<name>A0A329MJK7_9BACL</name>
<evidence type="ECO:0000313" key="28">
    <source>
        <dbReference type="EMBL" id="RAV20141.1"/>
    </source>
</evidence>
<keyword evidence="10" id="KW-0418">Kinase</keyword>
<evidence type="ECO:0000259" key="24">
    <source>
        <dbReference type="PROSITE" id="PS50112"/>
    </source>
</evidence>
<comment type="caution">
    <text evidence="28">The sequence shown here is derived from an EMBL/GenBank/DDBJ whole genome shotgun (WGS) entry which is preliminary data.</text>
</comment>
<keyword evidence="8 21" id="KW-0812">Transmembrane</keyword>
<dbReference type="FunFam" id="1.10.287.130:FF:000002">
    <property type="entry name" value="Two-component osmosensing histidine kinase"/>
    <property type="match status" value="1"/>
</dbReference>
<evidence type="ECO:0000256" key="11">
    <source>
        <dbReference type="ARBA" id="ARBA00022840"/>
    </source>
</evidence>
<dbReference type="Proteomes" id="UP000250369">
    <property type="component" value="Unassembled WGS sequence"/>
</dbReference>
<dbReference type="PROSITE" id="PS50109">
    <property type="entry name" value="HIS_KIN"/>
    <property type="match status" value="1"/>
</dbReference>
<dbReference type="SUPFAM" id="SSF158472">
    <property type="entry name" value="HAMP domain-like"/>
    <property type="match status" value="1"/>
</dbReference>
<dbReference type="FunFam" id="3.30.565.10:FF:000010">
    <property type="entry name" value="Sensor histidine kinase RcsC"/>
    <property type="match status" value="1"/>
</dbReference>
<keyword evidence="11" id="KW-0067">ATP-binding</keyword>
<dbReference type="CDD" id="cd00088">
    <property type="entry name" value="HPT"/>
    <property type="match status" value="1"/>
</dbReference>
<dbReference type="Gene3D" id="3.40.50.2300">
    <property type="match status" value="2"/>
</dbReference>
<dbReference type="CDD" id="cd00082">
    <property type="entry name" value="HisKA"/>
    <property type="match status" value="1"/>
</dbReference>
<dbReference type="CDD" id="cd17546">
    <property type="entry name" value="REC_hyHK_CKI1_RcsC-like"/>
    <property type="match status" value="1"/>
</dbReference>
<dbReference type="InterPro" id="IPR011006">
    <property type="entry name" value="CheY-like_superfamily"/>
</dbReference>
<evidence type="ECO:0000256" key="10">
    <source>
        <dbReference type="ARBA" id="ARBA00022777"/>
    </source>
</evidence>
<keyword evidence="12 21" id="KW-1133">Transmembrane helix</keyword>
<dbReference type="RefSeq" id="WP_113032038.1">
    <property type="nucleotide sequence ID" value="NZ_QMFB01000009.1"/>
</dbReference>
<dbReference type="Gene3D" id="6.10.340.10">
    <property type="match status" value="1"/>
</dbReference>
<evidence type="ECO:0000256" key="12">
    <source>
        <dbReference type="ARBA" id="ARBA00022989"/>
    </source>
</evidence>
<protein>
    <recommendedName>
        <fullName evidence="17">Circadian input-output histidine kinase CikA</fullName>
        <ecNumber evidence="4">2.7.13.3</ecNumber>
    </recommendedName>
    <alternativeName>
        <fullName evidence="16">Sensory/regulatory protein RpfC</fullName>
    </alternativeName>
</protein>
<dbReference type="CDD" id="cd00130">
    <property type="entry name" value="PAS"/>
    <property type="match status" value="1"/>
</dbReference>
<dbReference type="SMART" id="SM00304">
    <property type="entry name" value="HAMP"/>
    <property type="match status" value="1"/>
</dbReference>
<dbReference type="EC" id="2.7.13.3" evidence="4"/>
<dbReference type="InterPro" id="IPR005467">
    <property type="entry name" value="His_kinase_dom"/>
</dbReference>
<dbReference type="InterPro" id="IPR035965">
    <property type="entry name" value="PAS-like_dom_sf"/>
</dbReference>
<dbReference type="SUPFAM" id="SSF55874">
    <property type="entry name" value="ATPase domain of HSP90 chaperone/DNA topoisomerase II/histidine kinase"/>
    <property type="match status" value="1"/>
</dbReference>
<evidence type="ECO:0000256" key="14">
    <source>
        <dbReference type="ARBA" id="ARBA00023136"/>
    </source>
</evidence>
<feature type="domain" description="HAMP" evidence="26">
    <location>
        <begin position="299"/>
        <end position="352"/>
    </location>
</feature>
<dbReference type="SUPFAM" id="SSF47226">
    <property type="entry name" value="Histidine-containing phosphotransfer domain, HPT domain"/>
    <property type="match status" value="1"/>
</dbReference>
<dbReference type="InterPro" id="IPR013767">
    <property type="entry name" value="PAS_fold"/>
</dbReference>
<evidence type="ECO:0000256" key="4">
    <source>
        <dbReference type="ARBA" id="ARBA00012438"/>
    </source>
</evidence>
<evidence type="ECO:0000256" key="20">
    <source>
        <dbReference type="SAM" id="Coils"/>
    </source>
</evidence>
<dbReference type="PROSITE" id="PS50110">
    <property type="entry name" value="RESPONSE_REGULATORY"/>
    <property type="match status" value="2"/>
</dbReference>
<keyword evidence="9" id="KW-0547">Nucleotide-binding</keyword>
<dbReference type="GO" id="GO:0006355">
    <property type="term" value="P:regulation of DNA-templated transcription"/>
    <property type="evidence" value="ECO:0007669"/>
    <property type="project" value="InterPro"/>
</dbReference>
<evidence type="ECO:0000256" key="18">
    <source>
        <dbReference type="PROSITE-ProRule" id="PRU00110"/>
    </source>
</evidence>
<dbReference type="GO" id="GO:0000155">
    <property type="term" value="F:phosphorelay sensor kinase activity"/>
    <property type="evidence" value="ECO:0007669"/>
    <property type="project" value="InterPro"/>
</dbReference>
<feature type="domain" description="PAS" evidence="24">
    <location>
        <begin position="350"/>
        <end position="394"/>
    </location>
</feature>
<feature type="domain" description="Response regulatory" evidence="23">
    <location>
        <begin position="749"/>
        <end position="870"/>
    </location>
</feature>
<dbReference type="Pfam" id="PF02518">
    <property type="entry name" value="HATPase_c"/>
    <property type="match status" value="1"/>
</dbReference>
<dbReference type="CDD" id="cd12912">
    <property type="entry name" value="PDC2_MCP_like"/>
    <property type="match status" value="1"/>
</dbReference>
<dbReference type="SMART" id="SM00388">
    <property type="entry name" value="HisKA"/>
    <property type="match status" value="1"/>
</dbReference>
<evidence type="ECO:0000256" key="21">
    <source>
        <dbReference type="SAM" id="Phobius"/>
    </source>
</evidence>
<reference evidence="28 29" key="1">
    <citation type="journal article" date="2009" name="Int. J. Syst. Evol. Microbiol.">
        <title>Paenibacillus contaminans sp. nov., isolated from a contaminated laboratory plate.</title>
        <authorList>
            <person name="Chou J.H."/>
            <person name="Lee J.H."/>
            <person name="Lin M.C."/>
            <person name="Chang P.S."/>
            <person name="Arun A.B."/>
            <person name="Young C.C."/>
            <person name="Chen W.M."/>
        </authorList>
    </citation>
    <scope>NUCLEOTIDE SEQUENCE [LARGE SCALE GENOMIC DNA]</scope>
    <source>
        <strain evidence="28 29">CKOBP-6</strain>
    </source>
</reference>
<evidence type="ECO:0000256" key="17">
    <source>
        <dbReference type="ARBA" id="ARBA00074306"/>
    </source>
</evidence>
<dbReference type="Pfam" id="PF02743">
    <property type="entry name" value="dCache_1"/>
    <property type="match status" value="1"/>
</dbReference>
<comment type="catalytic activity">
    <reaction evidence="1">
        <text>ATP + protein L-histidine = ADP + protein N-phospho-L-histidine.</text>
        <dbReference type="EC" id="2.7.13.3"/>
    </reaction>
</comment>
<evidence type="ECO:0000256" key="9">
    <source>
        <dbReference type="ARBA" id="ARBA00022741"/>
    </source>
</evidence>
<dbReference type="Gene3D" id="3.30.565.10">
    <property type="entry name" value="Histidine kinase-like ATPase, C-terminal domain"/>
    <property type="match status" value="1"/>
</dbReference>
<dbReference type="Gene3D" id="1.10.287.130">
    <property type="match status" value="1"/>
</dbReference>
<evidence type="ECO:0000256" key="1">
    <source>
        <dbReference type="ARBA" id="ARBA00000085"/>
    </source>
</evidence>
<dbReference type="CDD" id="cd06225">
    <property type="entry name" value="HAMP"/>
    <property type="match status" value="1"/>
</dbReference>
<keyword evidence="13" id="KW-0902">Two-component regulatory system</keyword>
<sequence length="1154" mass="128639">MKLSLRVRVMVMLLLMTSICLTLVGALNYRDAKRHVLESLRNQAASATGSHAYELSAWINTRLAELKVMSRTDLVRFGKPEDQMLYLENEQSRAEFVRTYGIAGTDGQMPLTSGNTVNIGDDFLFQEAMAGKAVIAERPMYSLDDPTQIVLKLIVPIFDTNNRVTGALTETLFTEQAFRKYFNIRIGSSSAAYLIHKDGTVLYHPDTGKILKENLLQGPAEIRTAIGSSLRDGYGILRTEEGHRRILFTAAVPSTDWFMVIDTELSEFRKPLQSLLRNTFITVGAAELVIALLLLIVLNPIVSRIERLVRVTEAVAGGNLNVKPVPVEKADEIGTLARSINGMVDHLRTLFERLEAIINHNDYAIVYTDANWTVTYFNKTAETLLGYKAEEVINIRRIPFYHDMDDLAAAAAELAARLGYEVSTNNYFQQYATSERLSVDFERTYVHKNGTRIPVMVNSTKIVDPDGNITGYVNIFRDISALKKTQEELVQAKKEAEEATQTKSRFVARMSHEIRTPLNGIIGLSQLMLKTEMTPVQEDYQKKIIESSQSLLRIVNDILDFSKMEAGKLAVEKVRFQLDDVFRRCSDTLSVTLSKQQLEVVIDTPECLPDALLGDPLRLEQILLNLCGNAIKFTEKGFVIIKAQVMQESEQEVTIRFMVIDSGIGLSDEQLSMLFQPFTQADGSTSRKYGGTGLGLVISKSFIEMMGGTLEVYSKQGVGSQFSFTLTFPLPANAKPRTFKLPISQTTRRALIVEDSDLMRSKLRSMLQSLAFQVTSVESWKSGLELLSSPGTAGTYDIVLLDMEMSDMYGAETWITMHEAAGKAKAATLAMTTAFGRDELIGMDQTDRPDAITVKPISRLGLYQTIAALLDRRLEKRLQVSYANVAETAAAVEAKGRILLAEDNLINQQVAVELLQGRGFDVTVAGNGREALDKLGQANWDLVLMDIHMPEMDGYDAVKIIRRDHKYDRLPIIAMTANMMKEDHEAYYRIGINDVITKPIDVGYMFAVIAKWLRQDAVAGQPYGEPPYPDDIQPLPQLKGIRVEQALHRLDGKVGIFMRMAGTFHREYADFMSRLREAMRQDDGKLAGRLVHTLKGAAGNLAAERLYAAAEQLEADLRHIDDGNLTGLSSLEAVEQALLEVLESVKTLDNPPAK</sequence>
<feature type="modified residue" description="Phosphohistidine" evidence="18">
    <location>
        <position position="1092"/>
    </location>
</feature>
<dbReference type="GO" id="GO:0005524">
    <property type="term" value="F:ATP binding"/>
    <property type="evidence" value="ECO:0007669"/>
    <property type="project" value="UniProtKB-KW"/>
</dbReference>
<dbReference type="SMART" id="SM00086">
    <property type="entry name" value="PAC"/>
    <property type="match status" value="1"/>
</dbReference>
<feature type="coiled-coil region" evidence="20">
    <location>
        <begin position="479"/>
        <end position="509"/>
    </location>
</feature>
<feature type="transmembrane region" description="Helical" evidence="21">
    <location>
        <begin position="280"/>
        <end position="302"/>
    </location>
</feature>
<evidence type="ECO:0000256" key="13">
    <source>
        <dbReference type="ARBA" id="ARBA00023012"/>
    </source>
</evidence>
<feature type="domain" description="Histidine kinase" evidence="22">
    <location>
        <begin position="509"/>
        <end position="730"/>
    </location>
</feature>
<dbReference type="SMART" id="SM00091">
    <property type="entry name" value="PAS"/>
    <property type="match status" value="1"/>
</dbReference>
<dbReference type="InterPro" id="IPR008207">
    <property type="entry name" value="Sig_transdc_His_kin_Hpt_dom"/>
</dbReference>
<dbReference type="InterPro" id="IPR003594">
    <property type="entry name" value="HATPase_dom"/>
</dbReference>
<feature type="domain" description="Response regulatory" evidence="23">
    <location>
        <begin position="897"/>
        <end position="1013"/>
    </location>
</feature>
<dbReference type="InterPro" id="IPR001789">
    <property type="entry name" value="Sig_transdc_resp-reg_receiver"/>
</dbReference>
<evidence type="ECO:0000259" key="23">
    <source>
        <dbReference type="PROSITE" id="PS50110"/>
    </source>
</evidence>
<dbReference type="SMART" id="SM00448">
    <property type="entry name" value="REC"/>
    <property type="match status" value="2"/>
</dbReference>
<dbReference type="Gene3D" id="1.20.120.160">
    <property type="entry name" value="HPT domain"/>
    <property type="match status" value="1"/>
</dbReference>
<dbReference type="InterPro" id="IPR001610">
    <property type="entry name" value="PAC"/>
</dbReference>
<keyword evidence="14 21" id="KW-0472">Membrane</keyword>
<dbReference type="InterPro" id="IPR000700">
    <property type="entry name" value="PAS-assoc_C"/>
</dbReference>
<dbReference type="CDD" id="cd16922">
    <property type="entry name" value="HATPase_EvgS-ArcB-TorS-like"/>
    <property type="match status" value="1"/>
</dbReference>
<dbReference type="InterPro" id="IPR004358">
    <property type="entry name" value="Sig_transdc_His_kin-like_C"/>
</dbReference>
<evidence type="ECO:0000256" key="7">
    <source>
        <dbReference type="ARBA" id="ARBA00022679"/>
    </source>
</evidence>
<keyword evidence="7" id="KW-0808">Transferase</keyword>
<dbReference type="InterPro" id="IPR003661">
    <property type="entry name" value="HisK_dim/P_dom"/>
</dbReference>
<evidence type="ECO:0000313" key="29">
    <source>
        <dbReference type="Proteomes" id="UP000250369"/>
    </source>
</evidence>
<evidence type="ECO:0000256" key="16">
    <source>
        <dbReference type="ARBA" id="ARBA00068150"/>
    </source>
</evidence>
<comment type="subunit">
    <text evidence="15">At low DSF concentrations, interacts with RpfF.</text>
</comment>
<dbReference type="InterPro" id="IPR000014">
    <property type="entry name" value="PAS"/>
</dbReference>
<evidence type="ECO:0000256" key="2">
    <source>
        <dbReference type="ARBA" id="ARBA00004651"/>
    </source>
</evidence>
<evidence type="ECO:0000256" key="6">
    <source>
        <dbReference type="ARBA" id="ARBA00022553"/>
    </source>
</evidence>
<dbReference type="Pfam" id="PF00072">
    <property type="entry name" value="Response_reg"/>
    <property type="match status" value="2"/>
</dbReference>
<dbReference type="PROSITE" id="PS50112">
    <property type="entry name" value="PAS"/>
    <property type="match status" value="1"/>
</dbReference>
<dbReference type="PANTHER" id="PTHR45339:SF1">
    <property type="entry name" value="HYBRID SIGNAL TRANSDUCTION HISTIDINE KINASE J"/>
    <property type="match status" value="1"/>
</dbReference>
<feature type="modified residue" description="4-aspartylphosphate" evidence="19">
    <location>
        <position position="802"/>
    </location>
</feature>
<dbReference type="Gene3D" id="3.30.450.20">
    <property type="entry name" value="PAS domain"/>
    <property type="match status" value="2"/>
</dbReference>
<dbReference type="SUPFAM" id="SSF55785">
    <property type="entry name" value="PYP-like sensor domain (PAS domain)"/>
    <property type="match status" value="1"/>
</dbReference>
<dbReference type="CDD" id="cd00156">
    <property type="entry name" value="REC"/>
    <property type="match status" value="1"/>
</dbReference>
<dbReference type="InterPro" id="IPR036641">
    <property type="entry name" value="HPT_dom_sf"/>
</dbReference>
<dbReference type="AlphaFoldDB" id="A0A329MJK7"/>
<evidence type="ECO:0000256" key="8">
    <source>
        <dbReference type="ARBA" id="ARBA00022692"/>
    </source>
</evidence>
<dbReference type="PROSITE" id="PS50894">
    <property type="entry name" value="HPT"/>
    <property type="match status" value="1"/>
</dbReference>
<evidence type="ECO:0000259" key="27">
    <source>
        <dbReference type="PROSITE" id="PS50894"/>
    </source>
</evidence>
<dbReference type="InterPro" id="IPR003660">
    <property type="entry name" value="HAMP_dom"/>
</dbReference>
<feature type="domain" description="HPt" evidence="27">
    <location>
        <begin position="1053"/>
        <end position="1145"/>
    </location>
</feature>
<keyword evidence="29" id="KW-1185">Reference proteome</keyword>
<proteinExistence type="inferred from homology"/>
<feature type="modified residue" description="4-aspartylphosphate" evidence="19">
    <location>
        <position position="946"/>
    </location>
</feature>
<dbReference type="InterPro" id="IPR036890">
    <property type="entry name" value="HATPase_C_sf"/>
</dbReference>